<feature type="transmembrane region" description="Helical" evidence="1">
    <location>
        <begin position="12"/>
        <end position="35"/>
    </location>
</feature>
<keyword evidence="1" id="KW-1133">Transmembrane helix</keyword>
<organism evidence="2 3">
    <name type="scientific">Bacillus pumilus</name>
    <name type="common">Bacillus mesentericus</name>
    <dbReference type="NCBI Taxonomy" id="1408"/>
    <lineage>
        <taxon>Bacteria</taxon>
        <taxon>Bacillati</taxon>
        <taxon>Bacillota</taxon>
        <taxon>Bacilli</taxon>
        <taxon>Bacillales</taxon>
        <taxon>Bacillaceae</taxon>
        <taxon>Bacillus</taxon>
    </lineage>
</organism>
<evidence type="ECO:0000313" key="2">
    <source>
        <dbReference type="EMBL" id="AVM23311.1"/>
    </source>
</evidence>
<dbReference type="EMBL" id="CP027116">
    <property type="protein sequence ID" value="AVM23311.1"/>
    <property type="molecule type" value="Genomic_DNA"/>
</dbReference>
<gene>
    <name evidence="2" type="ORF">C5695_05505</name>
</gene>
<protein>
    <submittedName>
        <fullName evidence="2">Uncharacterized protein</fullName>
    </submittedName>
</protein>
<accession>A0AAD0MLV8</accession>
<reference evidence="2 3" key="1">
    <citation type="submission" date="2018-02" db="EMBL/GenBank/DDBJ databases">
        <title>The complete genome of two Bacillus pumilus strains from Cuatro Cienegas, Coahuila, Mexico.</title>
        <authorList>
            <person name="Zarza E."/>
            <person name="Alcaraz L.D."/>
            <person name="Aguilar-Salinas B."/>
            <person name="Islas A."/>
            <person name="Olmedo-Alvarez G."/>
        </authorList>
    </citation>
    <scope>NUCLEOTIDE SEQUENCE [LARGE SCALE GENOMIC DNA]</scope>
    <source>
        <strain evidence="2 3">145</strain>
    </source>
</reference>
<evidence type="ECO:0000313" key="3">
    <source>
        <dbReference type="Proteomes" id="UP000264960"/>
    </source>
</evidence>
<proteinExistence type="predicted"/>
<dbReference type="AlphaFoldDB" id="A0AAD0MLV8"/>
<name>A0AAD0MLV8_BACPU</name>
<feature type="transmembrane region" description="Helical" evidence="1">
    <location>
        <begin position="41"/>
        <end position="63"/>
    </location>
</feature>
<evidence type="ECO:0000256" key="1">
    <source>
        <dbReference type="SAM" id="Phobius"/>
    </source>
</evidence>
<keyword evidence="1" id="KW-0472">Membrane</keyword>
<dbReference type="Proteomes" id="UP000264960">
    <property type="component" value="Chromosome"/>
</dbReference>
<sequence length="80" mass="9582">MDKLLIVIERIVSVIFWSATYLLWSIPIFIMLYQSVFEKNYLFAFTSLFLFAILTSVYVVKFYEDVILKKKQQIECNLNE</sequence>
<keyword evidence="1" id="KW-0812">Transmembrane</keyword>